<feature type="domain" description="SWIM-type" evidence="4">
    <location>
        <begin position="268"/>
        <end position="304"/>
    </location>
</feature>
<accession>A0A834LUT0</accession>
<keyword evidence="2" id="KW-0862">Zinc</keyword>
<feature type="region of interest" description="Disordered" evidence="3">
    <location>
        <begin position="1"/>
        <end position="27"/>
    </location>
</feature>
<gene>
    <name evidence="5" type="ORF">RHSIM_Rhsim02G0184800</name>
</gene>
<sequence>MNEADLAISTKTTKHANDFDEEQDRSKPTLGEEFVVTQFSEGHNHPLTMPRKRHFLRSHRQVSIAHKALTQQLAAANVSTSQQMTVLELQVGGVNHHGQTTLFGCAFLCDETTESFEWLFKEFLKAMPRPPLKMIITDQDPAMTKAIANALPNTFHRYCIWHIVSKFSEKLGALAYKQHYEEFQKVALTRIRHNELDLDHNDINERSILKITYLMEKRMSELYTLQAFRKFQEELFQLGAYVVKKFHEDEYCSVWKVQREEMEDSRSHEVSVDNSSNHVSYSCKMFEFDGCPCRHMLAYLFTMQIRKLPSKYILQRWTKTAKLGRVMDDLGSNVREICGSSIFVRRQGLFQLACTVIDDAILDDEGTEVVQEDVRLDDEDDDDDDFEVECKCFLRTTWVCGYKDEIRRAYRDIEVVMMHVVGSGL</sequence>
<name>A0A834LUT0_RHOSS</name>
<dbReference type="Proteomes" id="UP000626092">
    <property type="component" value="Unassembled WGS sequence"/>
</dbReference>
<dbReference type="GO" id="GO:0006355">
    <property type="term" value="P:regulation of DNA-templated transcription"/>
    <property type="evidence" value="ECO:0007669"/>
    <property type="project" value="UniProtKB-UniRule"/>
</dbReference>
<dbReference type="InterPro" id="IPR031052">
    <property type="entry name" value="FHY3/FAR1"/>
</dbReference>
<keyword evidence="6" id="KW-1185">Reference proteome</keyword>
<evidence type="ECO:0000313" key="6">
    <source>
        <dbReference type="Proteomes" id="UP000626092"/>
    </source>
</evidence>
<dbReference type="OrthoDB" id="747268at2759"/>
<keyword evidence="2" id="KW-0539">Nucleus</keyword>
<evidence type="ECO:0000256" key="2">
    <source>
        <dbReference type="RuleBase" id="RU367018"/>
    </source>
</evidence>
<dbReference type="InterPro" id="IPR018289">
    <property type="entry name" value="MULE_transposase_dom"/>
</dbReference>
<proteinExistence type="inferred from homology"/>
<evidence type="ECO:0000256" key="1">
    <source>
        <dbReference type="PROSITE-ProRule" id="PRU00325"/>
    </source>
</evidence>
<protein>
    <recommendedName>
        <fullName evidence="2">Protein FAR1-RELATED SEQUENCE</fullName>
    </recommendedName>
</protein>
<organism evidence="5 6">
    <name type="scientific">Rhododendron simsii</name>
    <name type="common">Sims's rhododendron</name>
    <dbReference type="NCBI Taxonomy" id="118357"/>
    <lineage>
        <taxon>Eukaryota</taxon>
        <taxon>Viridiplantae</taxon>
        <taxon>Streptophyta</taxon>
        <taxon>Embryophyta</taxon>
        <taxon>Tracheophyta</taxon>
        <taxon>Spermatophyta</taxon>
        <taxon>Magnoliopsida</taxon>
        <taxon>eudicotyledons</taxon>
        <taxon>Gunneridae</taxon>
        <taxon>Pentapetalae</taxon>
        <taxon>asterids</taxon>
        <taxon>Ericales</taxon>
        <taxon>Ericaceae</taxon>
        <taxon>Ericoideae</taxon>
        <taxon>Rhodoreae</taxon>
        <taxon>Rhododendron</taxon>
    </lineage>
</organism>
<evidence type="ECO:0000313" key="5">
    <source>
        <dbReference type="EMBL" id="KAF7151437.1"/>
    </source>
</evidence>
<dbReference type="AlphaFoldDB" id="A0A834LUT0"/>
<evidence type="ECO:0000259" key="4">
    <source>
        <dbReference type="PROSITE" id="PS50966"/>
    </source>
</evidence>
<comment type="function">
    <text evidence="2">Putative transcription activator involved in regulating light control of development.</text>
</comment>
<dbReference type="PANTHER" id="PTHR31669:SF302">
    <property type="entry name" value="PROTEIN FAR1-RELATED SEQUENCE"/>
    <property type="match status" value="1"/>
</dbReference>
<dbReference type="GO" id="GO:0008270">
    <property type="term" value="F:zinc ion binding"/>
    <property type="evidence" value="ECO:0007669"/>
    <property type="project" value="UniProtKB-UniRule"/>
</dbReference>
<comment type="similarity">
    <text evidence="2">Belongs to the FHY3/FAR1 family.</text>
</comment>
<dbReference type="Pfam" id="PF10551">
    <property type="entry name" value="MULE"/>
    <property type="match status" value="1"/>
</dbReference>
<reference evidence="5" key="1">
    <citation type="submission" date="2019-11" db="EMBL/GenBank/DDBJ databases">
        <authorList>
            <person name="Liu Y."/>
            <person name="Hou J."/>
            <person name="Li T.-Q."/>
            <person name="Guan C.-H."/>
            <person name="Wu X."/>
            <person name="Wu H.-Z."/>
            <person name="Ling F."/>
            <person name="Zhang R."/>
            <person name="Shi X.-G."/>
            <person name="Ren J.-P."/>
            <person name="Chen E.-F."/>
            <person name="Sun J.-M."/>
        </authorList>
    </citation>
    <scope>NUCLEOTIDE SEQUENCE</scope>
    <source>
        <strain evidence="5">Adult_tree_wgs_1</strain>
        <tissue evidence="5">Leaves</tissue>
    </source>
</reference>
<dbReference type="GO" id="GO:0005634">
    <property type="term" value="C:nucleus"/>
    <property type="evidence" value="ECO:0007669"/>
    <property type="project" value="UniProtKB-SubCell"/>
</dbReference>
<dbReference type="PANTHER" id="PTHR31669">
    <property type="entry name" value="PROTEIN FAR1-RELATED SEQUENCE 10-RELATED"/>
    <property type="match status" value="1"/>
</dbReference>
<dbReference type="EMBL" id="WJXA01000002">
    <property type="protein sequence ID" value="KAF7151437.1"/>
    <property type="molecule type" value="Genomic_DNA"/>
</dbReference>
<dbReference type="InterPro" id="IPR007527">
    <property type="entry name" value="Znf_SWIM"/>
</dbReference>
<dbReference type="PROSITE" id="PS50966">
    <property type="entry name" value="ZF_SWIM"/>
    <property type="match status" value="1"/>
</dbReference>
<keyword evidence="2" id="KW-0479">Metal-binding</keyword>
<comment type="caution">
    <text evidence="5">The sequence shown here is derived from an EMBL/GenBank/DDBJ whole genome shotgun (WGS) entry which is preliminary data.</text>
</comment>
<comment type="subcellular location">
    <subcellularLocation>
        <location evidence="2">Nucleus</location>
    </subcellularLocation>
</comment>
<keyword evidence="1 2" id="KW-0863">Zinc-finger</keyword>
<evidence type="ECO:0000256" key="3">
    <source>
        <dbReference type="SAM" id="MobiDB-lite"/>
    </source>
</evidence>